<sequence length="104" mass="11773">MYDFKLICSNERCFFEATVNIYPTAFIVSGVRPRILDGKVAAMQSVTPSSLGPFSSFCGKSLDSLGIHHRARKKQIVISFQNNYRAEPRCRRSSKKTFKSYGIN</sequence>
<organism evidence="1">
    <name type="scientific">Culex pipiens</name>
    <name type="common">House mosquito</name>
    <dbReference type="NCBI Taxonomy" id="7175"/>
    <lineage>
        <taxon>Eukaryota</taxon>
        <taxon>Metazoa</taxon>
        <taxon>Ecdysozoa</taxon>
        <taxon>Arthropoda</taxon>
        <taxon>Hexapoda</taxon>
        <taxon>Insecta</taxon>
        <taxon>Pterygota</taxon>
        <taxon>Neoptera</taxon>
        <taxon>Endopterygota</taxon>
        <taxon>Diptera</taxon>
        <taxon>Nematocera</taxon>
        <taxon>Culicoidea</taxon>
        <taxon>Culicidae</taxon>
        <taxon>Culicinae</taxon>
        <taxon>Culicini</taxon>
        <taxon>Culex</taxon>
        <taxon>Culex</taxon>
    </lineage>
</organism>
<dbReference type="AlphaFoldDB" id="A0A8D8CC95"/>
<dbReference type="EMBL" id="HBUE01114204">
    <property type="protein sequence ID" value="CAG6490129.1"/>
    <property type="molecule type" value="Transcribed_RNA"/>
</dbReference>
<reference evidence="1" key="1">
    <citation type="submission" date="2021-05" db="EMBL/GenBank/DDBJ databases">
        <authorList>
            <person name="Alioto T."/>
            <person name="Alioto T."/>
            <person name="Gomez Garrido J."/>
        </authorList>
    </citation>
    <scope>NUCLEOTIDE SEQUENCE</scope>
</reference>
<proteinExistence type="predicted"/>
<protein>
    <submittedName>
        <fullName evidence="1">(northern house mosquito) hypothetical protein</fullName>
    </submittedName>
</protein>
<accession>A0A8D8CC95</accession>
<name>A0A8D8CC95_CULPI</name>
<dbReference type="EMBL" id="HBUE01114203">
    <property type="protein sequence ID" value="CAG6490128.1"/>
    <property type="molecule type" value="Transcribed_RNA"/>
</dbReference>
<evidence type="ECO:0000313" key="1">
    <source>
        <dbReference type="EMBL" id="CAG6490129.1"/>
    </source>
</evidence>